<feature type="chain" id="PRO_5004022986" description="DUF6534 domain-containing protein" evidence="3">
    <location>
        <begin position="24"/>
        <end position="354"/>
    </location>
</feature>
<feature type="transmembrane region" description="Helical" evidence="2">
    <location>
        <begin position="258"/>
        <end position="278"/>
    </location>
</feature>
<organism evidence="5 6">
    <name type="scientific">Ceriporiopsis subvermispora (strain B)</name>
    <name type="common">White-rot fungus</name>
    <name type="synonym">Gelatoporia subvermispora</name>
    <dbReference type="NCBI Taxonomy" id="914234"/>
    <lineage>
        <taxon>Eukaryota</taxon>
        <taxon>Fungi</taxon>
        <taxon>Dikarya</taxon>
        <taxon>Basidiomycota</taxon>
        <taxon>Agaricomycotina</taxon>
        <taxon>Agaricomycetes</taxon>
        <taxon>Polyporales</taxon>
        <taxon>Gelatoporiaceae</taxon>
        <taxon>Gelatoporia</taxon>
    </lineage>
</organism>
<keyword evidence="2" id="KW-0472">Membrane</keyword>
<dbReference type="PANTHER" id="PTHR40465:SF1">
    <property type="entry name" value="DUF6534 DOMAIN-CONTAINING PROTEIN"/>
    <property type="match status" value="1"/>
</dbReference>
<evidence type="ECO:0000256" key="3">
    <source>
        <dbReference type="SAM" id="SignalP"/>
    </source>
</evidence>
<protein>
    <recommendedName>
        <fullName evidence="4">DUF6534 domain-containing protein</fullName>
    </recommendedName>
</protein>
<name>M2QGZ9_CERS8</name>
<dbReference type="STRING" id="914234.M2QGZ9"/>
<evidence type="ECO:0000313" key="6">
    <source>
        <dbReference type="Proteomes" id="UP000016930"/>
    </source>
</evidence>
<gene>
    <name evidence="5" type="ORF">CERSUDRAFT_95652</name>
</gene>
<dbReference type="Pfam" id="PF20152">
    <property type="entry name" value="DUF6534"/>
    <property type="match status" value="2"/>
</dbReference>
<feature type="transmembrane region" description="Helical" evidence="2">
    <location>
        <begin position="90"/>
        <end position="111"/>
    </location>
</feature>
<feature type="compositionally biased region" description="Basic and acidic residues" evidence="1">
    <location>
        <begin position="334"/>
        <end position="343"/>
    </location>
</feature>
<evidence type="ECO:0000256" key="1">
    <source>
        <dbReference type="SAM" id="MobiDB-lite"/>
    </source>
</evidence>
<dbReference type="PANTHER" id="PTHR40465">
    <property type="entry name" value="CHROMOSOME 1, WHOLE GENOME SHOTGUN SEQUENCE"/>
    <property type="match status" value="1"/>
</dbReference>
<evidence type="ECO:0000313" key="5">
    <source>
        <dbReference type="EMBL" id="EMD36318.1"/>
    </source>
</evidence>
<keyword evidence="6" id="KW-1185">Reference proteome</keyword>
<feature type="domain" description="DUF6534" evidence="4">
    <location>
        <begin position="54"/>
        <end position="139"/>
    </location>
</feature>
<feature type="domain" description="DUF6534" evidence="4">
    <location>
        <begin position="198"/>
        <end position="280"/>
    </location>
</feature>
<evidence type="ECO:0000259" key="4">
    <source>
        <dbReference type="Pfam" id="PF20152"/>
    </source>
</evidence>
<keyword evidence="2" id="KW-0812">Transmembrane</keyword>
<dbReference type="AlphaFoldDB" id="M2QGZ9"/>
<keyword evidence="2" id="KW-1133">Transmembrane helix</keyword>
<sequence>MVSKSKILAFVIVTLALMQGSAAIGEAITVLTLNNVPDTQSKTFKVTTVWLGGTAACDVLIACTMIYFLLKDRSKYRSADSVVTKIIRIALQTGLFTAVVAIIELCLFLIFKHNFYHLLPALMLSKLYSNSLLSLLNSRLTVDYRRGTEFHTSTATKRLKDEEASRTQGHTMSVGEDVQNNIAMVTFNSADVWLGGTALCDVLIASLMVYYLSRGRTGFKKTDSMINNLIRMTLETGLSILSIFELCMFTIFQHNFFHLVPAFMLSKLYSNSLLVLLNNRLTIGLRERPELPTRQRTSVIAGGTFGVHPGGDTIQISIEQETYNDDASTVKIRGPKEHDDESCSKIPTGGLVVE</sequence>
<feature type="transmembrane region" description="Helical" evidence="2">
    <location>
        <begin position="49"/>
        <end position="70"/>
    </location>
</feature>
<dbReference type="HOGENOM" id="CLU_783031_0_0_1"/>
<proteinExistence type="predicted"/>
<accession>M2QGZ9</accession>
<dbReference type="EMBL" id="KB445798">
    <property type="protein sequence ID" value="EMD36318.1"/>
    <property type="molecule type" value="Genomic_DNA"/>
</dbReference>
<reference evidence="5 6" key="1">
    <citation type="journal article" date="2012" name="Proc. Natl. Acad. Sci. U.S.A.">
        <title>Comparative genomics of Ceriporiopsis subvermispora and Phanerochaete chrysosporium provide insight into selective ligninolysis.</title>
        <authorList>
            <person name="Fernandez-Fueyo E."/>
            <person name="Ruiz-Duenas F.J."/>
            <person name="Ferreira P."/>
            <person name="Floudas D."/>
            <person name="Hibbett D.S."/>
            <person name="Canessa P."/>
            <person name="Larrondo L.F."/>
            <person name="James T.Y."/>
            <person name="Seelenfreund D."/>
            <person name="Lobos S."/>
            <person name="Polanco R."/>
            <person name="Tello M."/>
            <person name="Honda Y."/>
            <person name="Watanabe T."/>
            <person name="Watanabe T."/>
            <person name="Ryu J.S."/>
            <person name="Kubicek C.P."/>
            <person name="Schmoll M."/>
            <person name="Gaskell J."/>
            <person name="Hammel K.E."/>
            <person name="St John F.J."/>
            <person name="Vanden Wymelenberg A."/>
            <person name="Sabat G."/>
            <person name="Splinter BonDurant S."/>
            <person name="Syed K."/>
            <person name="Yadav J.S."/>
            <person name="Doddapaneni H."/>
            <person name="Subramanian V."/>
            <person name="Lavin J.L."/>
            <person name="Oguiza J.A."/>
            <person name="Perez G."/>
            <person name="Pisabarro A.G."/>
            <person name="Ramirez L."/>
            <person name="Santoyo F."/>
            <person name="Master E."/>
            <person name="Coutinho P.M."/>
            <person name="Henrissat B."/>
            <person name="Lombard V."/>
            <person name="Magnuson J.K."/>
            <person name="Kuees U."/>
            <person name="Hori C."/>
            <person name="Igarashi K."/>
            <person name="Samejima M."/>
            <person name="Held B.W."/>
            <person name="Barry K.W."/>
            <person name="LaButti K.M."/>
            <person name="Lapidus A."/>
            <person name="Lindquist E.A."/>
            <person name="Lucas S.M."/>
            <person name="Riley R."/>
            <person name="Salamov A.A."/>
            <person name="Hoffmeister D."/>
            <person name="Schwenk D."/>
            <person name="Hadar Y."/>
            <person name="Yarden O."/>
            <person name="de Vries R.P."/>
            <person name="Wiebenga A."/>
            <person name="Stenlid J."/>
            <person name="Eastwood D."/>
            <person name="Grigoriev I.V."/>
            <person name="Berka R.M."/>
            <person name="Blanchette R.A."/>
            <person name="Kersten P."/>
            <person name="Martinez A.T."/>
            <person name="Vicuna R."/>
            <person name="Cullen D."/>
        </authorList>
    </citation>
    <scope>NUCLEOTIDE SEQUENCE [LARGE SCALE GENOMIC DNA]</scope>
    <source>
        <strain evidence="5 6">B</strain>
    </source>
</reference>
<feature type="transmembrane region" description="Helical" evidence="2">
    <location>
        <begin position="233"/>
        <end position="252"/>
    </location>
</feature>
<dbReference type="InterPro" id="IPR045339">
    <property type="entry name" value="DUF6534"/>
</dbReference>
<feature type="transmembrane region" description="Helical" evidence="2">
    <location>
        <begin position="192"/>
        <end position="212"/>
    </location>
</feature>
<feature type="region of interest" description="Disordered" evidence="1">
    <location>
        <begin position="332"/>
        <end position="354"/>
    </location>
</feature>
<dbReference type="Proteomes" id="UP000016930">
    <property type="component" value="Unassembled WGS sequence"/>
</dbReference>
<keyword evidence="3" id="KW-0732">Signal</keyword>
<feature type="signal peptide" evidence="3">
    <location>
        <begin position="1"/>
        <end position="23"/>
    </location>
</feature>
<evidence type="ECO:0000256" key="2">
    <source>
        <dbReference type="SAM" id="Phobius"/>
    </source>
</evidence>
<dbReference type="OrthoDB" id="2953893at2759"/>